<dbReference type="EMBL" id="CH479187">
    <property type="protein sequence ID" value="EDW39709.1"/>
    <property type="molecule type" value="Genomic_DNA"/>
</dbReference>
<dbReference type="OMA" id="SESYTPN"/>
<dbReference type="Proteomes" id="UP000008744">
    <property type="component" value="Unassembled WGS sequence"/>
</dbReference>
<dbReference type="HOGENOM" id="CLU_1327614_0_0_1"/>
<protein>
    <submittedName>
        <fullName evidence="2">GL14801</fullName>
    </submittedName>
</protein>
<feature type="compositionally biased region" description="Basic residues" evidence="1">
    <location>
        <begin position="149"/>
        <end position="159"/>
    </location>
</feature>
<dbReference type="AlphaFoldDB" id="B4GQ37"/>
<reference evidence="2 3" key="1">
    <citation type="journal article" date="2007" name="Nature">
        <title>Evolution of genes and genomes on the Drosophila phylogeny.</title>
        <authorList>
            <consortium name="Drosophila 12 Genomes Consortium"/>
            <person name="Clark A.G."/>
            <person name="Eisen M.B."/>
            <person name="Smith D.R."/>
            <person name="Bergman C.M."/>
            <person name="Oliver B."/>
            <person name="Markow T.A."/>
            <person name="Kaufman T.C."/>
            <person name="Kellis M."/>
            <person name="Gelbart W."/>
            <person name="Iyer V.N."/>
            <person name="Pollard D.A."/>
            <person name="Sackton T.B."/>
            <person name="Larracuente A.M."/>
            <person name="Singh N.D."/>
            <person name="Abad J.P."/>
            <person name="Abt D.N."/>
            <person name="Adryan B."/>
            <person name="Aguade M."/>
            <person name="Akashi H."/>
            <person name="Anderson W.W."/>
            <person name="Aquadro C.F."/>
            <person name="Ardell D.H."/>
            <person name="Arguello R."/>
            <person name="Artieri C.G."/>
            <person name="Barbash D.A."/>
            <person name="Barker D."/>
            <person name="Barsanti P."/>
            <person name="Batterham P."/>
            <person name="Batzoglou S."/>
            <person name="Begun D."/>
            <person name="Bhutkar A."/>
            <person name="Blanco E."/>
            <person name="Bosak S.A."/>
            <person name="Bradley R.K."/>
            <person name="Brand A.D."/>
            <person name="Brent M.R."/>
            <person name="Brooks A.N."/>
            <person name="Brown R.H."/>
            <person name="Butlin R.K."/>
            <person name="Caggese C."/>
            <person name="Calvi B.R."/>
            <person name="Bernardo de Carvalho A."/>
            <person name="Caspi A."/>
            <person name="Castrezana S."/>
            <person name="Celniker S.E."/>
            <person name="Chang J.L."/>
            <person name="Chapple C."/>
            <person name="Chatterji S."/>
            <person name="Chinwalla A."/>
            <person name="Civetta A."/>
            <person name="Clifton S.W."/>
            <person name="Comeron J.M."/>
            <person name="Costello J.C."/>
            <person name="Coyne J.A."/>
            <person name="Daub J."/>
            <person name="David R.G."/>
            <person name="Delcher A.L."/>
            <person name="Delehaunty K."/>
            <person name="Do C.B."/>
            <person name="Ebling H."/>
            <person name="Edwards K."/>
            <person name="Eickbush T."/>
            <person name="Evans J.D."/>
            <person name="Filipski A."/>
            <person name="Findeiss S."/>
            <person name="Freyhult E."/>
            <person name="Fulton L."/>
            <person name="Fulton R."/>
            <person name="Garcia A.C."/>
            <person name="Gardiner A."/>
            <person name="Garfield D.A."/>
            <person name="Garvin B.E."/>
            <person name="Gibson G."/>
            <person name="Gilbert D."/>
            <person name="Gnerre S."/>
            <person name="Godfrey J."/>
            <person name="Good R."/>
            <person name="Gotea V."/>
            <person name="Gravely B."/>
            <person name="Greenberg A.J."/>
            <person name="Griffiths-Jones S."/>
            <person name="Gross S."/>
            <person name="Guigo R."/>
            <person name="Gustafson E.A."/>
            <person name="Haerty W."/>
            <person name="Hahn M.W."/>
            <person name="Halligan D.L."/>
            <person name="Halpern A.L."/>
            <person name="Halter G.M."/>
            <person name="Han M.V."/>
            <person name="Heger A."/>
            <person name="Hillier L."/>
            <person name="Hinrichs A.S."/>
            <person name="Holmes I."/>
            <person name="Hoskins R.A."/>
            <person name="Hubisz M.J."/>
            <person name="Hultmark D."/>
            <person name="Huntley M.A."/>
            <person name="Jaffe D.B."/>
            <person name="Jagadeeshan S."/>
            <person name="Jeck W.R."/>
            <person name="Johnson J."/>
            <person name="Jones C.D."/>
            <person name="Jordan W.C."/>
            <person name="Karpen G.H."/>
            <person name="Kataoka E."/>
            <person name="Keightley P.D."/>
            <person name="Kheradpour P."/>
            <person name="Kirkness E.F."/>
            <person name="Koerich L.B."/>
            <person name="Kristiansen K."/>
            <person name="Kudrna D."/>
            <person name="Kulathinal R.J."/>
            <person name="Kumar S."/>
            <person name="Kwok R."/>
            <person name="Lander E."/>
            <person name="Langley C.H."/>
            <person name="Lapoint R."/>
            <person name="Lazzaro B.P."/>
            <person name="Lee S.J."/>
            <person name="Levesque L."/>
            <person name="Li R."/>
            <person name="Lin C.F."/>
            <person name="Lin M.F."/>
            <person name="Lindblad-Toh K."/>
            <person name="Llopart A."/>
            <person name="Long M."/>
            <person name="Low L."/>
            <person name="Lozovsky E."/>
            <person name="Lu J."/>
            <person name="Luo M."/>
            <person name="Machado C.A."/>
            <person name="Makalowski W."/>
            <person name="Marzo M."/>
            <person name="Matsuda M."/>
            <person name="Matzkin L."/>
            <person name="McAllister B."/>
            <person name="McBride C.S."/>
            <person name="McKernan B."/>
            <person name="McKernan K."/>
            <person name="Mendez-Lago M."/>
            <person name="Minx P."/>
            <person name="Mollenhauer M.U."/>
            <person name="Montooth K."/>
            <person name="Mount S.M."/>
            <person name="Mu X."/>
            <person name="Myers E."/>
            <person name="Negre B."/>
            <person name="Newfeld S."/>
            <person name="Nielsen R."/>
            <person name="Noor M.A."/>
            <person name="O'Grady P."/>
            <person name="Pachter L."/>
            <person name="Papaceit M."/>
            <person name="Parisi M.J."/>
            <person name="Parisi M."/>
            <person name="Parts L."/>
            <person name="Pedersen J.S."/>
            <person name="Pesole G."/>
            <person name="Phillippy A.M."/>
            <person name="Ponting C.P."/>
            <person name="Pop M."/>
            <person name="Porcelli D."/>
            <person name="Powell J.R."/>
            <person name="Prohaska S."/>
            <person name="Pruitt K."/>
            <person name="Puig M."/>
            <person name="Quesneville H."/>
            <person name="Ram K.R."/>
            <person name="Rand D."/>
            <person name="Rasmussen M.D."/>
            <person name="Reed L.K."/>
            <person name="Reenan R."/>
            <person name="Reily A."/>
            <person name="Remington K.A."/>
            <person name="Rieger T.T."/>
            <person name="Ritchie M.G."/>
            <person name="Robin C."/>
            <person name="Rogers Y.H."/>
            <person name="Rohde C."/>
            <person name="Rozas J."/>
            <person name="Rubenfield M.J."/>
            <person name="Ruiz A."/>
            <person name="Russo S."/>
            <person name="Salzberg S.L."/>
            <person name="Sanchez-Gracia A."/>
            <person name="Saranga D.J."/>
            <person name="Sato H."/>
            <person name="Schaeffer S.W."/>
            <person name="Schatz M.C."/>
            <person name="Schlenke T."/>
            <person name="Schwartz R."/>
            <person name="Segarra C."/>
            <person name="Singh R.S."/>
            <person name="Sirot L."/>
            <person name="Sirota M."/>
            <person name="Sisneros N.B."/>
            <person name="Smith C.D."/>
            <person name="Smith T.F."/>
            <person name="Spieth J."/>
            <person name="Stage D.E."/>
            <person name="Stark A."/>
            <person name="Stephan W."/>
            <person name="Strausberg R.L."/>
            <person name="Strempel S."/>
            <person name="Sturgill D."/>
            <person name="Sutton G."/>
            <person name="Sutton G.G."/>
            <person name="Tao W."/>
            <person name="Teichmann S."/>
            <person name="Tobari Y.N."/>
            <person name="Tomimura Y."/>
            <person name="Tsolas J.M."/>
            <person name="Valente V.L."/>
            <person name="Venter E."/>
            <person name="Venter J.C."/>
            <person name="Vicario S."/>
            <person name="Vieira F.G."/>
            <person name="Vilella A.J."/>
            <person name="Villasante A."/>
            <person name="Walenz B."/>
            <person name="Wang J."/>
            <person name="Wasserman M."/>
            <person name="Watts T."/>
            <person name="Wilson D."/>
            <person name="Wilson R.K."/>
            <person name="Wing R.A."/>
            <person name="Wolfner M.F."/>
            <person name="Wong A."/>
            <person name="Wong G.K."/>
            <person name="Wu C.I."/>
            <person name="Wu G."/>
            <person name="Yamamoto D."/>
            <person name="Yang H.P."/>
            <person name="Yang S.P."/>
            <person name="Yorke J.A."/>
            <person name="Yoshida K."/>
            <person name="Zdobnov E."/>
            <person name="Zhang P."/>
            <person name="Zhang Y."/>
            <person name="Zimin A.V."/>
            <person name="Baldwin J."/>
            <person name="Abdouelleil A."/>
            <person name="Abdulkadir J."/>
            <person name="Abebe A."/>
            <person name="Abera B."/>
            <person name="Abreu J."/>
            <person name="Acer S.C."/>
            <person name="Aftuck L."/>
            <person name="Alexander A."/>
            <person name="An P."/>
            <person name="Anderson E."/>
            <person name="Anderson S."/>
            <person name="Arachi H."/>
            <person name="Azer M."/>
            <person name="Bachantsang P."/>
            <person name="Barry A."/>
            <person name="Bayul T."/>
            <person name="Berlin A."/>
            <person name="Bessette D."/>
            <person name="Bloom T."/>
            <person name="Blye J."/>
            <person name="Boguslavskiy L."/>
            <person name="Bonnet C."/>
            <person name="Boukhgalter B."/>
            <person name="Bourzgui I."/>
            <person name="Brown A."/>
            <person name="Cahill P."/>
            <person name="Channer S."/>
            <person name="Cheshatsang Y."/>
            <person name="Chuda L."/>
            <person name="Citroen M."/>
            <person name="Collymore A."/>
            <person name="Cooke P."/>
            <person name="Costello M."/>
            <person name="D'Aco K."/>
            <person name="Daza R."/>
            <person name="De Haan G."/>
            <person name="DeGray S."/>
            <person name="DeMaso C."/>
            <person name="Dhargay N."/>
            <person name="Dooley K."/>
            <person name="Dooley E."/>
            <person name="Doricent M."/>
            <person name="Dorje P."/>
            <person name="Dorjee K."/>
            <person name="Dupes A."/>
            <person name="Elong R."/>
            <person name="Falk J."/>
            <person name="Farina A."/>
            <person name="Faro S."/>
            <person name="Ferguson D."/>
            <person name="Fisher S."/>
            <person name="Foley C.D."/>
            <person name="Franke A."/>
            <person name="Friedrich D."/>
            <person name="Gadbois L."/>
            <person name="Gearin G."/>
            <person name="Gearin C.R."/>
            <person name="Giannoukos G."/>
            <person name="Goode T."/>
            <person name="Graham J."/>
            <person name="Grandbois E."/>
            <person name="Grewal S."/>
            <person name="Gyaltsen K."/>
            <person name="Hafez N."/>
            <person name="Hagos B."/>
            <person name="Hall J."/>
            <person name="Henson C."/>
            <person name="Hollinger A."/>
            <person name="Honan T."/>
            <person name="Huard M.D."/>
            <person name="Hughes L."/>
            <person name="Hurhula B."/>
            <person name="Husby M.E."/>
            <person name="Kamat A."/>
            <person name="Kanga B."/>
            <person name="Kashin S."/>
            <person name="Khazanovich D."/>
            <person name="Kisner P."/>
            <person name="Lance K."/>
            <person name="Lara M."/>
            <person name="Lee W."/>
            <person name="Lennon N."/>
            <person name="Letendre F."/>
            <person name="LeVine R."/>
            <person name="Lipovsky A."/>
            <person name="Liu X."/>
            <person name="Liu J."/>
            <person name="Liu S."/>
            <person name="Lokyitsang T."/>
            <person name="Lokyitsang Y."/>
            <person name="Lubonja R."/>
            <person name="Lui A."/>
            <person name="MacDonald P."/>
            <person name="Magnisalis V."/>
            <person name="Maru K."/>
            <person name="Matthews C."/>
            <person name="McCusker W."/>
            <person name="McDonough S."/>
            <person name="Mehta T."/>
            <person name="Meldrim J."/>
            <person name="Meneus L."/>
            <person name="Mihai O."/>
            <person name="Mihalev A."/>
            <person name="Mihova T."/>
            <person name="Mittelman R."/>
            <person name="Mlenga V."/>
            <person name="Montmayeur A."/>
            <person name="Mulrain L."/>
            <person name="Navidi A."/>
            <person name="Naylor J."/>
            <person name="Negash T."/>
            <person name="Nguyen T."/>
            <person name="Nguyen N."/>
            <person name="Nicol R."/>
            <person name="Norbu C."/>
            <person name="Norbu N."/>
            <person name="Novod N."/>
            <person name="O'Neill B."/>
            <person name="Osman S."/>
            <person name="Markiewicz E."/>
            <person name="Oyono O.L."/>
            <person name="Patti C."/>
            <person name="Phunkhang P."/>
            <person name="Pierre F."/>
            <person name="Priest M."/>
            <person name="Raghuraman S."/>
            <person name="Rege F."/>
            <person name="Reyes R."/>
            <person name="Rise C."/>
            <person name="Rogov P."/>
            <person name="Ross K."/>
            <person name="Ryan E."/>
            <person name="Settipalli S."/>
            <person name="Shea T."/>
            <person name="Sherpa N."/>
            <person name="Shi L."/>
            <person name="Shih D."/>
            <person name="Sparrow T."/>
            <person name="Spaulding J."/>
            <person name="Stalker J."/>
            <person name="Stange-Thomann N."/>
            <person name="Stavropoulos S."/>
            <person name="Stone C."/>
            <person name="Strader C."/>
            <person name="Tesfaye S."/>
            <person name="Thomson T."/>
            <person name="Thoulutsang Y."/>
            <person name="Thoulutsang D."/>
            <person name="Topham K."/>
            <person name="Topping I."/>
            <person name="Tsamla T."/>
            <person name="Vassiliev H."/>
            <person name="Vo A."/>
            <person name="Wangchuk T."/>
            <person name="Wangdi T."/>
            <person name="Weiand M."/>
            <person name="Wilkinson J."/>
            <person name="Wilson A."/>
            <person name="Yadav S."/>
            <person name="Young G."/>
            <person name="Yu Q."/>
            <person name="Zembek L."/>
            <person name="Zhong D."/>
            <person name="Zimmer A."/>
            <person name="Zwirko Z."/>
            <person name="Jaffe D.B."/>
            <person name="Alvarez P."/>
            <person name="Brockman W."/>
            <person name="Butler J."/>
            <person name="Chin C."/>
            <person name="Gnerre S."/>
            <person name="Grabherr M."/>
            <person name="Kleber M."/>
            <person name="Mauceli E."/>
            <person name="MacCallum I."/>
        </authorList>
    </citation>
    <scope>NUCLEOTIDE SEQUENCE [LARGE SCALE GENOMIC DNA]</scope>
    <source>
        <strain evidence="3">MSH-3 / Tucson 14011-0111.49</strain>
    </source>
</reference>
<name>B4GQ37_DROPE</name>
<proteinExistence type="predicted"/>
<feature type="region of interest" description="Disordered" evidence="1">
    <location>
        <begin position="148"/>
        <end position="170"/>
    </location>
</feature>
<organism evidence="3">
    <name type="scientific">Drosophila persimilis</name>
    <name type="common">Fruit fly</name>
    <dbReference type="NCBI Taxonomy" id="7234"/>
    <lineage>
        <taxon>Eukaryota</taxon>
        <taxon>Metazoa</taxon>
        <taxon>Ecdysozoa</taxon>
        <taxon>Arthropoda</taxon>
        <taxon>Hexapoda</taxon>
        <taxon>Insecta</taxon>
        <taxon>Pterygota</taxon>
        <taxon>Neoptera</taxon>
        <taxon>Endopterygota</taxon>
        <taxon>Diptera</taxon>
        <taxon>Brachycera</taxon>
        <taxon>Muscomorpha</taxon>
        <taxon>Ephydroidea</taxon>
        <taxon>Drosophilidae</taxon>
        <taxon>Drosophila</taxon>
        <taxon>Sophophora</taxon>
    </lineage>
</organism>
<accession>B4GQ37</accession>
<gene>
    <name evidence="2" type="primary">Dper\GL14801</name>
    <name evidence="2" type="ORF">Dper_GL14801</name>
</gene>
<feature type="region of interest" description="Disordered" evidence="1">
    <location>
        <begin position="64"/>
        <end position="124"/>
    </location>
</feature>
<keyword evidence="3" id="KW-1185">Reference proteome</keyword>
<evidence type="ECO:0000256" key="1">
    <source>
        <dbReference type="SAM" id="MobiDB-lite"/>
    </source>
</evidence>
<evidence type="ECO:0000313" key="2">
    <source>
        <dbReference type="EMBL" id="EDW39709.1"/>
    </source>
</evidence>
<evidence type="ECO:0000313" key="3">
    <source>
        <dbReference type="Proteomes" id="UP000008744"/>
    </source>
</evidence>
<sequence length="207" mass="23751">MAHKKRISEKNRINTDLDKLGSPLFEDAISFQSRLVSAFAMAPLEKSESYTPNRTFLQTFERLREATPKQPFPEKTSVNRLQKRPRTVSPPKGRSKVNPLPSRVQPKPGLDILQSGGSSSTLYRLQPVPPVSLTSSTTKPVPVSSIAVGRKRNVQKHHKQNESSDEEGPEERFYRGMYMLYRTAHQRISAYILKKKQEMSEKRRFKR</sequence>